<protein>
    <submittedName>
        <fullName evidence="4">GIY-YIG nuclease family protein</fullName>
    </submittedName>
</protein>
<dbReference type="InterPro" id="IPR035901">
    <property type="entry name" value="GIY-YIG_endonuc_sf"/>
</dbReference>
<dbReference type="SUPFAM" id="SSF82771">
    <property type="entry name" value="GIY-YIG endonuclease"/>
    <property type="match status" value="1"/>
</dbReference>
<dbReference type="EMBL" id="RJSG01000002">
    <property type="protein sequence ID" value="RNL80486.1"/>
    <property type="molecule type" value="Genomic_DNA"/>
</dbReference>
<comment type="similarity">
    <text evidence="1">Belongs to the UPF0213 family.</text>
</comment>
<dbReference type="RefSeq" id="WP_123234981.1">
    <property type="nucleotide sequence ID" value="NZ_RJSG01000002.1"/>
</dbReference>
<evidence type="ECO:0000256" key="2">
    <source>
        <dbReference type="SAM" id="MobiDB-lite"/>
    </source>
</evidence>
<evidence type="ECO:0000313" key="4">
    <source>
        <dbReference type="EMBL" id="RNL80486.1"/>
    </source>
</evidence>
<feature type="region of interest" description="Disordered" evidence="2">
    <location>
        <begin position="85"/>
        <end position="109"/>
    </location>
</feature>
<dbReference type="PANTHER" id="PTHR34477">
    <property type="entry name" value="UPF0213 PROTEIN YHBQ"/>
    <property type="match status" value="1"/>
</dbReference>
<proteinExistence type="inferred from homology"/>
<dbReference type="InterPro" id="IPR050190">
    <property type="entry name" value="UPF0213_domain"/>
</dbReference>
<feature type="compositionally biased region" description="Polar residues" evidence="2">
    <location>
        <begin position="93"/>
        <end position="109"/>
    </location>
</feature>
<dbReference type="Gene3D" id="3.40.1440.10">
    <property type="entry name" value="GIY-YIG endonuclease"/>
    <property type="match status" value="1"/>
</dbReference>
<evidence type="ECO:0000313" key="5">
    <source>
        <dbReference type="Proteomes" id="UP000277094"/>
    </source>
</evidence>
<evidence type="ECO:0000256" key="1">
    <source>
        <dbReference type="ARBA" id="ARBA00007435"/>
    </source>
</evidence>
<keyword evidence="5" id="KW-1185">Reference proteome</keyword>
<dbReference type="InterPro" id="IPR000305">
    <property type="entry name" value="GIY-YIG_endonuc"/>
</dbReference>
<reference evidence="4 5" key="1">
    <citation type="submission" date="2018-11" db="EMBL/GenBank/DDBJ databases">
        <authorList>
            <person name="Li F."/>
        </authorList>
    </citation>
    <scope>NUCLEOTIDE SEQUENCE [LARGE SCALE GENOMIC DNA]</scope>
    <source>
        <strain evidence="4 5">KIS18-7</strain>
    </source>
</reference>
<dbReference type="OrthoDB" id="9797095at2"/>
<dbReference type="Pfam" id="PF01541">
    <property type="entry name" value="GIY-YIG"/>
    <property type="match status" value="1"/>
</dbReference>
<dbReference type="PROSITE" id="PS50164">
    <property type="entry name" value="GIY_YIG"/>
    <property type="match status" value="1"/>
</dbReference>
<accession>A0A3N0DYB8</accession>
<evidence type="ECO:0000259" key="3">
    <source>
        <dbReference type="PROSITE" id="PS50164"/>
    </source>
</evidence>
<name>A0A3N0DYB8_9ACTN</name>
<dbReference type="AlphaFoldDB" id="A0A3N0DYB8"/>
<dbReference type="PANTHER" id="PTHR34477:SF1">
    <property type="entry name" value="UPF0213 PROTEIN YHBQ"/>
    <property type="match status" value="1"/>
</dbReference>
<feature type="domain" description="GIY-YIG" evidence="3">
    <location>
        <begin position="1"/>
        <end position="75"/>
    </location>
</feature>
<sequence length="109" mass="12203">MPFTYILECSDGSLYVGSTWNLERRLNEHNLGVGARYTAKRRPVRLAWAGEFERMPDAFAFEKQLQGWSRAKRQAVIDGRYADLPGLSRCSAEPSTDQVSTGSTSTTPD</sequence>
<comment type="caution">
    <text evidence="4">The sequence shown here is derived from an EMBL/GenBank/DDBJ whole genome shotgun (WGS) entry which is preliminary data.</text>
</comment>
<dbReference type="Proteomes" id="UP000277094">
    <property type="component" value="Unassembled WGS sequence"/>
</dbReference>
<dbReference type="CDD" id="cd10456">
    <property type="entry name" value="GIY-YIG_UPF0213"/>
    <property type="match status" value="1"/>
</dbReference>
<gene>
    <name evidence="4" type="ORF">EFL95_13700</name>
</gene>
<organism evidence="4 5">
    <name type="scientific">Nocardioides marmorisolisilvae</name>
    <dbReference type="NCBI Taxonomy" id="1542737"/>
    <lineage>
        <taxon>Bacteria</taxon>
        <taxon>Bacillati</taxon>
        <taxon>Actinomycetota</taxon>
        <taxon>Actinomycetes</taxon>
        <taxon>Propionibacteriales</taxon>
        <taxon>Nocardioidaceae</taxon>
        <taxon>Nocardioides</taxon>
    </lineage>
</organism>